<dbReference type="OrthoDB" id="2527272at2759"/>
<evidence type="ECO:0000313" key="3">
    <source>
        <dbReference type="Proteomes" id="UP000054477"/>
    </source>
</evidence>
<evidence type="ECO:0000313" key="2">
    <source>
        <dbReference type="EMBL" id="KIJ96295.1"/>
    </source>
</evidence>
<dbReference type="STRING" id="1095629.A0A0C9WV51"/>
<feature type="compositionally biased region" description="Acidic residues" evidence="1">
    <location>
        <begin position="101"/>
        <end position="113"/>
    </location>
</feature>
<gene>
    <name evidence="2" type="ORF">K443DRAFT_107483</name>
</gene>
<protein>
    <submittedName>
        <fullName evidence="2">Unplaced genomic scaffold K443scaffold_191, whole genome shotgun sequence</fullName>
    </submittedName>
</protein>
<dbReference type="EMBL" id="KN838726">
    <property type="protein sequence ID" value="KIJ96295.1"/>
    <property type="molecule type" value="Genomic_DNA"/>
</dbReference>
<sequence>GHWDEWSETTQLIVDTFHYGTHCKEDVLCQTWCNPAPTDGSAPNLVIKAIAQLNAWLGGFESVLKRMTPQNYNWFIHTMISYHTRKVIASQAKKAAKGMQEEEGGDTDNDEDK</sequence>
<dbReference type="AlphaFoldDB" id="A0A0C9WV51"/>
<proteinExistence type="predicted"/>
<reference evidence="3" key="2">
    <citation type="submission" date="2015-01" db="EMBL/GenBank/DDBJ databases">
        <title>Evolutionary Origins and Diversification of the Mycorrhizal Mutualists.</title>
        <authorList>
            <consortium name="DOE Joint Genome Institute"/>
            <consortium name="Mycorrhizal Genomics Consortium"/>
            <person name="Kohler A."/>
            <person name="Kuo A."/>
            <person name="Nagy L.G."/>
            <person name="Floudas D."/>
            <person name="Copeland A."/>
            <person name="Barry K.W."/>
            <person name="Cichocki N."/>
            <person name="Veneault-Fourrey C."/>
            <person name="LaButti K."/>
            <person name="Lindquist E.A."/>
            <person name="Lipzen A."/>
            <person name="Lundell T."/>
            <person name="Morin E."/>
            <person name="Murat C."/>
            <person name="Riley R."/>
            <person name="Ohm R."/>
            <person name="Sun H."/>
            <person name="Tunlid A."/>
            <person name="Henrissat B."/>
            <person name="Grigoriev I.V."/>
            <person name="Hibbett D.S."/>
            <person name="Martin F."/>
        </authorList>
    </citation>
    <scope>NUCLEOTIDE SEQUENCE [LARGE SCALE GENOMIC DNA]</scope>
    <source>
        <strain evidence="3">LaAM-08-1</strain>
    </source>
</reference>
<dbReference type="Proteomes" id="UP000054477">
    <property type="component" value="Unassembled WGS sequence"/>
</dbReference>
<feature type="region of interest" description="Disordered" evidence="1">
    <location>
        <begin position="93"/>
        <end position="113"/>
    </location>
</feature>
<organism evidence="2 3">
    <name type="scientific">Laccaria amethystina LaAM-08-1</name>
    <dbReference type="NCBI Taxonomy" id="1095629"/>
    <lineage>
        <taxon>Eukaryota</taxon>
        <taxon>Fungi</taxon>
        <taxon>Dikarya</taxon>
        <taxon>Basidiomycota</taxon>
        <taxon>Agaricomycotina</taxon>
        <taxon>Agaricomycetes</taxon>
        <taxon>Agaricomycetidae</taxon>
        <taxon>Agaricales</taxon>
        <taxon>Agaricineae</taxon>
        <taxon>Hydnangiaceae</taxon>
        <taxon>Laccaria</taxon>
    </lineage>
</organism>
<name>A0A0C9WV51_9AGAR</name>
<accession>A0A0C9WV51</accession>
<feature type="non-terminal residue" evidence="2">
    <location>
        <position position="1"/>
    </location>
</feature>
<reference evidence="2 3" key="1">
    <citation type="submission" date="2014-04" db="EMBL/GenBank/DDBJ databases">
        <authorList>
            <consortium name="DOE Joint Genome Institute"/>
            <person name="Kuo A."/>
            <person name="Kohler A."/>
            <person name="Nagy L.G."/>
            <person name="Floudas D."/>
            <person name="Copeland A."/>
            <person name="Barry K.W."/>
            <person name="Cichocki N."/>
            <person name="Veneault-Fourrey C."/>
            <person name="LaButti K."/>
            <person name="Lindquist E.A."/>
            <person name="Lipzen A."/>
            <person name="Lundell T."/>
            <person name="Morin E."/>
            <person name="Murat C."/>
            <person name="Sun H."/>
            <person name="Tunlid A."/>
            <person name="Henrissat B."/>
            <person name="Grigoriev I.V."/>
            <person name="Hibbett D.S."/>
            <person name="Martin F."/>
            <person name="Nordberg H.P."/>
            <person name="Cantor M.N."/>
            <person name="Hua S.X."/>
        </authorList>
    </citation>
    <scope>NUCLEOTIDE SEQUENCE [LARGE SCALE GENOMIC DNA]</scope>
    <source>
        <strain evidence="2 3">LaAM-08-1</strain>
    </source>
</reference>
<evidence type="ECO:0000256" key="1">
    <source>
        <dbReference type="SAM" id="MobiDB-lite"/>
    </source>
</evidence>
<dbReference type="HOGENOM" id="CLU_132761_0_0_1"/>
<keyword evidence="3" id="KW-1185">Reference proteome</keyword>